<dbReference type="SUPFAM" id="SSF54106">
    <property type="entry name" value="LysM domain"/>
    <property type="match status" value="1"/>
</dbReference>
<keyword evidence="1" id="KW-0812">Transmembrane</keyword>
<dbReference type="InterPro" id="IPR018392">
    <property type="entry name" value="LysM"/>
</dbReference>
<evidence type="ECO:0000259" key="2">
    <source>
        <dbReference type="PROSITE" id="PS51782"/>
    </source>
</evidence>
<dbReference type="PROSITE" id="PS51782">
    <property type="entry name" value="LYSM"/>
    <property type="match status" value="1"/>
</dbReference>
<feature type="transmembrane region" description="Helical" evidence="1">
    <location>
        <begin position="32"/>
        <end position="51"/>
    </location>
</feature>
<dbReference type="Gene3D" id="3.10.350.10">
    <property type="entry name" value="LysM domain"/>
    <property type="match status" value="1"/>
</dbReference>
<accession>A0A2U2N3I4</accession>
<dbReference type="InterPro" id="IPR036779">
    <property type="entry name" value="LysM_dom_sf"/>
</dbReference>
<evidence type="ECO:0000256" key="1">
    <source>
        <dbReference type="SAM" id="Phobius"/>
    </source>
</evidence>
<sequence length="117" mass="12332">MRVVAVRRAERRNAIASASVEGGKGGRLCGRLIAGLLALVMACAGLAAWTVQPAQSEPGAMRVTSYIVRPGDTLWLYASRITPAGQDVSQTVDRLMALNGLESSSLRAGQRIIVPAE</sequence>
<dbReference type="CDD" id="cd00118">
    <property type="entry name" value="LysM"/>
    <property type="match status" value="1"/>
</dbReference>
<dbReference type="Proteomes" id="UP000245876">
    <property type="component" value="Unassembled WGS sequence"/>
</dbReference>
<name>A0A2U2N3I4_9BIFI</name>
<feature type="domain" description="LysM" evidence="2">
    <location>
        <begin position="64"/>
        <end position="114"/>
    </location>
</feature>
<reference evidence="3 4" key="1">
    <citation type="journal article" date="2018" name="Int. J. Syst. Evol. Microbiol.">
        <title>Bifidobacterium callitrichidarum sp. nov. from the faeces of the emperor tamarin (Saguinus imperator).</title>
        <authorList>
            <person name="Modesto M."/>
            <person name="Michelini S."/>
            <person name="Sansosti M.C."/>
            <person name="De Filippo C."/>
            <person name="Cavalieri D."/>
            <person name="Qvirist L."/>
            <person name="Andlid T."/>
            <person name="Spiezio C."/>
            <person name="Sandri C."/>
            <person name="Pascarelli S."/>
            <person name="Sgorbati B."/>
            <person name="Mattarelli P."/>
        </authorList>
    </citation>
    <scope>NUCLEOTIDE SEQUENCE [LARGE SCALE GENOMIC DNA]</scope>
    <source>
        <strain evidence="3 4">TRI 5</strain>
    </source>
</reference>
<evidence type="ECO:0000313" key="4">
    <source>
        <dbReference type="Proteomes" id="UP000245876"/>
    </source>
</evidence>
<proteinExistence type="predicted"/>
<dbReference type="AlphaFoldDB" id="A0A2U2N3I4"/>
<keyword evidence="1" id="KW-0472">Membrane</keyword>
<dbReference type="EMBL" id="QFFM01000024">
    <property type="protein sequence ID" value="PWG63650.1"/>
    <property type="molecule type" value="Genomic_DNA"/>
</dbReference>
<dbReference type="SMART" id="SM00257">
    <property type="entry name" value="LysM"/>
    <property type="match status" value="1"/>
</dbReference>
<gene>
    <name evidence="3" type="ORF">DF196_10380</name>
</gene>
<protein>
    <submittedName>
        <fullName evidence="3">Peptidoglycan-binding protein LysM</fullName>
    </submittedName>
</protein>
<keyword evidence="1" id="KW-1133">Transmembrane helix</keyword>
<dbReference type="Pfam" id="PF01476">
    <property type="entry name" value="LysM"/>
    <property type="match status" value="1"/>
</dbReference>
<dbReference type="OrthoDB" id="5084290at2"/>
<evidence type="ECO:0000313" key="3">
    <source>
        <dbReference type="EMBL" id="PWG63650.1"/>
    </source>
</evidence>
<keyword evidence="4" id="KW-1185">Reference proteome</keyword>
<organism evidence="3 4">
    <name type="scientific">Bifidobacterium callitrichidarum</name>
    <dbReference type="NCBI Taxonomy" id="2052941"/>
    <lineage>
        <taxon>Bacteria</taxon>
        <taxon>Bacillati</taxon>
        <taxon>Actinomycetota</taxon>
        <taxon>Actinomycetes</taxon>
        <taxon>Bifidobacteriales</taxon>
        <taxon>Bifidobacteriaceae</taxon>
        <taxon>Bifidobacterium</taxon>
    </lineage>
</organism>
<comment type="caution">
    <text evidence="3">The sequence shown here is derived from an EMBL/GenBank/DDBJ whole genome shotgun (WGS) entry which is preliminary data.</text>
</comment>